<name>A0A1R4H2L6_9GAMM</name>
<keyword evidence="1" id="KW-0347">Helicase</keyword>
<accession>A0A1R4H2L6</accession>
<keyword evidence="1" id="KW-0067">ATP-binding</keyword>
<organism evidence="1 2">
    <name type="scientific">Crenothrix polyspora</name>
    <dbReference type="NCBI Taxonomy" id="360316"/>
    <lineage>
        <taxon>Bacteria</taxon>
        <taxon>Pseudomonadati</taxon>
        <taxon>Pseudomonadota</taxon>
        <taxon>Gammaproteobacteria</taxon>
        <taxon>Methylococcales</taxon>
        <taxon>Crenotrichaceae</taxon>
        <taxon>Crenothrix</taxon>
    </lineage>
</organism>
<dbReference type="EMBL" id="FUKJ01000054">
    <property type="protein sequence ID" value="SJM90089.1"/>
    <property type="molecule type" value="Genomic_DNA"/>
</dbReference>
<reference evidence="2" key="1">
    <citation type="submission" date="2017-02" db="EMBL/GenBank/DDBJ databases">
        <authorList>
            <person name="Daims H."/>
        </authorList>
    </citation>
    <scope>NUCLEOTIDE SEQUENCE [LARGE SCALE GENOMIC DNA]</scope>
</reference>
<evidence type="ECO:0000313" key="2">
    <source>
        <dbReference type="Proteomes" id="UP000195442"/>
    </source>
</evidence>
<dbReference type="GO" id="GO:0004386">
    <property type="term" value="F:helicase activity"/>
    <property type="evidence" value="ECO:0007669"/>
    <property type="project" value="UniProtKB-KW"/>
</dbReference>
<protein>
    <submittedName>
        <fullName evidence="1">DNA/RNA helicase, superfamily II</fullName>
    </submittedName>
</protein>
<dbReference type="RefSeq" id="WP_218780225.1">
    <property type="nucleotide sequence ID" value="NZ_FUKJ01000054.1"/>
</dbReference>
<keyword evidence="1" id="KW-0547">Nucleotide-binding</keyword>
<keyword evidence="1" id="KW-0378">Hydrolase</keyword>
<sequence length="337" mass="38395">MEHHALDIGQLQPFSALSLAQLKELLGKGDVFISQDLQSSTLFGDYRVDGAVMNVTGYNDFLSRLTRRIAQALSQPLPKGNKIATHLANPYLQVNTAELAGWLESYIRERLFNMPFDPLLDENWRVLLLQPIIDHITKVVALALIEAEHQPQIGDSEVHYRQLSELAKWPMRESSSLEVNKCIYPRLPYPARHGGLEKAFIEWANKDSSVLAFCKISETRHDFVRLRYVKEDGLPAFYSPDFLLRSDKAVYLVETKAQGQVSSPNVQRKLKAAAAWCDRINALSEKERSNLSWHYVLLGESVFFEWRDKGGRLAALCEFARIRNSVMQYVIPLLPNP</sequence>
<evidence type="ECO:0000313" key="1">
    <source>
        <dbReference type="EMBL" id="SJM90089.1"/>
    </source>
</evidence>
<keyword evidence="2" id="KW-1185">Reference proteome</keyword>
<dbReference type="Proteomes" id="UP000195442">
    <property type="component" value="Unassembled WGS sequence"/>
</dbReference>
<proteinExistence type="predicted"/>
<dbReference type="AlphaFoldDB" id="A0A1R4H2L6"/>
<gene>
    <name evidence="1" type="ORF">CRENPOLYSF2_1470002</name>
</gene>